<organism evidence="2 3">
    <name type="scientific">Solanum commersonii</name>
    <name type="common">Commerson's wild potato</name>
    <name type="synonym">Commerson's nightshade</name>
    <dbReference type="NCBI Taxonomy" id="4109"/>
    <lineage>
        <taxon>Eukaryota</taxon>
        <taxon>Viridiplantae</taxon>
        <taxon>Streptophyta</taxon>
        <taxon>Embryophyta</taxon>
        <taxon>Tracheophyta</taxon>
        <taxon>Spermatophyta</taxon>
        <taxon>Magnoliopsida</taxon>
        <taxon>eudicotyledons</taxon>
        <taxon>Gunneridae</taxon>
        <taxon>Pentapetalae</taxon>
        <taxon>asterids</taxon>
        <taxon>lamiids</taxon>
        <taxon>Solanales</taxon>
        <taxon>Solanaceae</taxon>
        <taxon>Solanoideae</taxon>
        <taxon>Solaneae</taxon>
        <taxon>Solanum</taxon>
    </lineage>
</organism>
<dbReference type="Proteomes" id="UP000824120">
    <property type="component" value="Chromosome 2"/>
</dbReference>
<gene>
    <name evidence="2" type="ORF">H5410_010990</name>
</gene>
<dbReference type="EMBL" id="JACXVP010000002">
    <property type="protein sequence ID" value="KAG5625772.1"/>
    <property type="molecule type" value="Genomic_DNA"/>
</dbReference>
<protein>
    <submittedName>
        <fullName evidence="2">Uncharacterized protein</fullName>
    </submittedName>
</protein>
<comment type="caution">
    <text evidence="2">The sequence shown here is derived from an EMBL/GenBank/DDBJ whole genome shotgun (WGS) entry which is preliminary data.</text>
</comment>
<name>A0A9J6AN39_SOLCO</name>
<evidence type="ECO:0000313" key="3">
    <source>
        <dbReference type="Proteomes" id="UP000824120"/>
    </source>
</evidence>
<evidence type="ECO:0000256" key="1">
    <source>
        <dbReference type="SAM" id="MobiDB-lite"/>
    </source>
</evidence>
<dbReference type="AlphaFoldDB" id="A0A9J6AN39"/>
<sequence length="149" mass="17044">MVSPANQKEKKRKGKIVETPFDSNSDFVSEIKKKKNNKCRNCSIFKTINKKNNKKEGIRNSNIQKRQKKLLGNGVFDMRSVDIDAKYHRQRYATIIWHYGKTKNDDGATSESEVTGTVASKFDGPCIAKEHAPNTSNYPTPRPRRSNLR</sequence>
<feature type="region of interest" description="Disordered" evidence="1">
    <location>
        <begin position="125"/>
        <end position="149"/>
    </location>
</feature>
<reference evidence="2 3" key="1">
    <citation type="submission" date="2020-09" db="EMBL/GenBank/DDBJ databases">
        <title>De no assembly of potato wild relative species, Solanum commersonii.</title>
        <authorList>
            <person name="Cho K."/>
        </authorList>
    </citation>
    <scope>NUCLEOTIDE SEQUENCE [LARGE SCALE GENOMIC DNA]</scope>
    <source>
        <strain evidence="2">LZ3.2</strain>
        <tissue evidence="2">Leaf</tissue>
    </source>
</reference>
<keyword evidence="3" id="KW-1185">Reference proteome</keyword>
<evidence type="ECO:0000313" key="2">
    <source>
        <dbReference type="EMBL" id="KAG5625772.1"/>
    </source>
</evidence>
<proteinExistence type="predicted"/>
<accession>A0A9J6AN39</accession>